<name>A0ABY4H906_9BACI</name>
<dbReference type="EMBL" id="CP095075">
    <property type="protein sequence ID" value="UOR10425.1"/>
    <property type="molecule type" value="Genomic_DNA"/>
</dbReference>
<protein>
    <submittedName>
        <fullName evidence="1">Uncharacterized protein</fullName>
    </submittedName>
</protein>
<evidence type="ECO:0000313" key="1">
    <source>
        <dbReference type="EMBL" id="UOR10425.1"/>
    </source>
</evidence>
<organism evidence="1 2">
    <name type="scientific">Halobacillus amylolyticus</name>
    <dbReference type="NCBI Taxonomy" id="2932259"/>
    <lineage>
        <taxon>Bacteria</taxon>
        <taxon>Bacillati</taxon>
        <taxon>Bacillota</taxon>
        <taxon>Bacilli</taxon>
        <taxon>Bacillales</taxon>
        <taxon>Bacillaceae</taxon>
        <taxon>Halobacillus</taxon>
    </lineage>
</organism>
<evidence type="ECO:0000313" key="2">
    <source>
        <dbReference type="Proteomes" id="UP000830326"/>
    </source>
</evidence>
<proteinExistence type="predicted"/>
<dbReference type="Proteomes" id="UP000830326">
    <property type="component" value="Chromosome"/>
</dbReference>
<reference evidence="1" key="1">
    <citation type="submission" date="2022-04" db="EMBL/GenBank/DDBJ databases">
        <title>Halobacillus sp. isolated from saltern.</title>
        <authorList>
            <person name="Won M."/>
            <person name="Lee C.-M."/>
            <person name="Woen H.-Y."/>
            <person name="Kwon S.-W."/>
        </authorList>
    </citation>
    <scope>NUCLEOTIDE SEQUENCE</scope>
    <source>
        <strain evidence="1">SSHM10-5</strain>
    </source>
</reference>
<accession>A0ABY4H906</accession>
<dbReference type="RefSeq" id="WP_245029530.1">
    <property type="nucleotide sequence ID" value="NZ_CP095075.1"/>
</dbReference>
<keyword evidence="2" id="KW-1185">Reference proteome</keyword>
<sequence>MEHQSFPITTSFRATLKSNHGEEKELRYLAPYEENQKLYVASFAPFEKIPDTVTLTIEQVGLQSDQDYSFTVDVTDYKEKMGKNNRGEEVNVGKQVATLFNTDVYLKKKKYHLPDDSTFVLTFEPRQEDQAISLVPYNSFAMGVDQLEKPIIVENHEGRADRSHMYSPDQETLHISVPALSIMGAKELEVTINKAAIGQRIDQDFTFELE</sequence>
<gene>
    <name evidence="1" type="ORF">MUO15_12080</name>
</gene>